<protein>
    <submittedName>
        <fullName evidence="1">Uncharacterized protein</fullName>
    </submittedName>
</protein>
<gene>
    <name evidence="1" type="ORF">SAMN05216366_12146</name>
</gene>
<dbReference type="Proteomes" id="UP000182412">
    <property type="component" value="Unassembled WGS sequence"/>
</dbReference>
<organism evidence="1 2">
    <name type="scientific">Selenomonas ruminantium</name>
    <dbReference type="NCBI Taxonomy" id="971"/>
    <lineage>
        <taxon>Bacteria</taxon>
        <taxon>Bacillati</taxon>
        <taxon>Bacillota</taxon>
        <taxon>Negativicutes</taxon>
        <taxon>Selenomonadales</taxon>
        <taxon>Selenomonadaceae</taxon>
        <taxon>Selenomonas</taxon>
    </lineage>
</organism>
<proteinExistence type="predicted"/>
<dbReference type="AlphaFoldDB" id="A0A1H0T5M0"/>
<name>A0A1H0T5M0_SELRU</name>
<dbReference type="EMBL" id="FNJQ01000021">
    <property type="protein sequence ID" value="SDP49050.1"/>
    <property type="molecule type" value="Genomic_DNA"/>
</dbReference>
<reference evidence="1 2" key="1">
    <citation type="submission" date="2016-10" db="EMBL/GenBank/DDBJ databases">
        <authorList>
            <person name="de Groot N.N."/>
        </authorList>
    </citation>
    <scope>NUCLEOTIDE SEQUENCE [LARGE SCALE GENOMIC DNA]</scope>
    <source>
        <strain evidence="1 2">S137</strain>
    </source>
</reference>
<dbReference type="OrthoDB" id="1665157at2"/>
<evidence type="ECO:0000313" key="1">
    <source>
        <dbReference type="EMBL" id="SDP49050.1"/>
    </source>
</evidence>
<dbReference type="RefSeq" id="WP_074572743.1">
    <property type="nucleotide sequence ID" value="NZ_FNJQ01000021.1"/>
</dbReference>
<evidence type="ECO:0000313" key="2">
    <source>
        <dbReference type="Proteomes" id="UP000182412"/>
    </source>
</evidence>
<accession>A0A1H0T5M0</accession>
<sequence>MAKIAEVMNMDRDAVERARGCMTAAGLFFQPGAEDISQAIDLGLRTDADPVELYESCNKRASVNKSVLAMASLIIFFLVRDGMKMKKACMSAWRVADQFHDPIIQAVSNALTAAEKPKRRGKLVAGFLTSQDLQDKLSLAIYLNIAIAEDSFHARMNELRKQPDNETRIMGAAFAGAVYGLKEVMAEKKLKNNAKK</sequence>